<feature type="transmembrane region" description="Helical" evidence="2">
    <location>
        <begin position="48"/>
        <end position="68"/>
    </location>
</feature>
<evidence type="ECO:0000313" key="4">
    <source>
        <dbReference type="Proteomes" id="UP000751190"/>
    </source>
</evidence>
<name>A0A8J6C393_DIALT</name>
<evidence type="ECO:0000256" key="1">
    <source>
        <dbReference type="SAM" id="MobiDB-lite"/>
    </source>
</evidence>
<reference evidence="3" key="1">
    <citation type="submission" date="2021-05" db="EMBL/GenBank/DDBJ databases">
        <title>The genome of the haptophyte Pavlova lutheri (Diacronema luteri, Pavlovales) - a model for lipid biosynthesis in eukaryotic algae.</title>
        <authorList>
            <person name="Hulatt C.J."/>
            <person name="Posewitz M.C."/>
        </authorList>
    </citation>
    <scope>NUCLEOTIDE SEQUENCE</scope>
    <source>
        <strain evidence="3">NIVA-4/92</strain>
    </source>
</reference>
<dbReference type="OMA" id="ADQMECA"/>
<evidence type="ECO:0000256" key="2">
    <source>
        <dbReference type="SAM" id="Phobius"/>
    </source>
</evidence>
<feature type="transmembrane region" description="Helical" evidence="2">
    <location>
        <begin position="101"/>
        <end position="125"/>
    </location>
</feature>
<dbReference type="EMBL" id="JAGTXO010000078">
    <property type="protein sequence ID" value="KAG8457206.1"/>
    <property type="molecule type" value="Genomic_DNA"/>
</dbReference>
<organism evidence="3 4">
    <name type="scientific">Diacronema lutheri</name>
    <name type="common">Unicellular marine alga</name>
    <name type="synonym">Monochrysis lutheri</name>
    <dbReference type="NCBI Taxonomy" id="2081491"/>
    <lineage>
        <taxon>Eukaryota</taxon>
        <taxon>Haptista</taxon>
        <taxon>Haptophyta</taxon>
        <taxon>Pavlovophyceae</taxon>
        <taxon>Pavlovales</taxon>
        <taxon>Pavlovaceae</taxon>
        <taxon>Diacronema</taxon>
    </lineage>
</organism>
<protein>
    <submittedName>
        <fullName evidence="3">Uncharacterized protein</fullName>
    </submittedName>
</protein>
<sequence>MAGPATHANVSEAHAEGHAEDHAQIRHIRARLRAARDLGRRRRLRAKLPPMLLGVTCLFVGTVAVTLLMEGAAFRLAVIEMTLIGLVVFLLSVLPTERRTVTAIGVVTLALLVLYGAGILVYVVLRVEHGDQKTADTQDARRDAPFFAFAAGTHLGVEHWCLSAEAWAADQMECAIRTVHFAAGIVQVTGWILGAAHVAASLARFAHGRPRLDALFFSLGCNCVIFGTVHTTVFLAAAVIGGRASFPTPPVSLVGHAVIVAVGVLSLRPSLRAALVGWLAARGEAGSSAIAISTLMGAGSTDEVLARSRELLCAVSAEQLRASDFATAFIPADAAARTRRAHAGEIDAFVSHSWQGDPAAKWAALVAWCDDFKRQHGRWPLLWIDRFCVSSRDASMSVACLPVFVSACNTLLVLFDETFLSRLWCVVELWCFLAMGGDPQCVDVRDTRRGANASRELPERSIGAQTAECAELGVSAHRAAPAAAPQIVAPEPSACVRAASRAAAWGATTALAGQRVIARLPSAAAGAARASLGGSRASCTAPSGAEPLADEACEMPSIEALVARFHARDAVCTVSGDHDRLLDLVETYPGGLARFHSEIRAMLLRCDHAAPCRAARSARARMAGASMAQRYDRLSAALRPPQRSVTTASAQRYDRLSAAE</sequence>
<dbReference type="Proteomes" id="UP000751190">
    <property type="component" value="Unassembled WGS sequence"/>
</dbReference>
<keyword evidence="2" id="KW-0812">Transmembrane</keyword>
<feature type="transmembrane region" description="Helical" evidence="2">
    <location>
        <begin position="74"/>
        <end position="94"/>
    </location>
</feature>
<dbReference type="AlphaFoldDB" id="A0A8J6C393"/>
<dbReference type="OrthoDB" id="423576at2759"/>
<gene>
    <name evidence="3" type="ORF">KFE25_000900</name>
</gene>
<comment type="caution">
    <text evidence="3">The sequence shown here is derived from an EMBL/GenBank/DDBJ whole genome shotgun (WGS) entry which is preliminary data.</text>
</comment>
<feature type="transmembrane region" description="Helical" evidence="2">
    <location>
        <begin position="181"/>
        <end position="203"/>
    </location>
</feature>
<feature type="region of interest" description="Disordered" evidence="1">
    <location>
        <begin position="639"/>
        <end position="660"/>
    </location>
</feature>
<feature type="transmembrane region" description="Helical" evidence="2">
    <location>
        <begin position="215"/>
        <end position="240"/>
    </location>
</feature>
<feature type="region of interest" description="Disordered" evidence="1">
    <location>
        <begin position="1"/>
        <end position="20"/>
    </location>
</feature>
<keyword evidence="2" id="KW-1133">Transmembrane helix</keyword>
<keyword evidence="2" id="KW-0472">Membrane</keyword>
<evidence type="ECO:0000313" key="3">
    <source>
        <dbReference type="EMBL" id="KAG8457206.1"/>
    </source>
</evidence>
<keyword evidence="4" id="KW-1185">Reference proteome</keyword>
<proteinExistence type="predicted"/>
<accession>A0A8J6C393</accession>